<dbReference type="GeneID" id="10971100"/>
<dbReference type="RefSeq" id="YP_004678937.1">
    <property type="nucleotide sequence ID" value="NC_000852.5"/>
</dbReference>
<reference evidence="2 3" key="1">
    <citation type="journal article" date="1995" name="Virology">
        <title>Analysis of 45 kb of DNA located at the left end of the chlorella virus PBCV-1 genome.</title>
        <authorList>
            <person name="Lu Z."/>
            <person name="Li Y."/>
            <person name="Zhang Y."/>
            <person name="Kutish G.F."/>
            <person name="Rock D.L."/>
            <person name="Van Etten J.L."/>
        </authorList>
    </citation>
    <scope>NUCLEOTIDE SEQUENCE [LARGE SCALE GENOMIC DNA]</scope>
</reference>
<keyword evidence="3" id="KW-1185">Reference proteome</keyword>
<keyword evidence="1" id="KW-1133">Transmembrane helix</keyword>
<keyword evidence="1" id="KW-0472">Membrane</keyword>
<reference evidence="2 3" key="7">
    <citation type="journal article" date="2000" name="Virology">
        <title>Characterization of a beta-1,3-glucanase encoded by chlorella virus PBCV-1.</title>
        <authorList>
            <person name="Sun L."/>
            <person name="Gurnon J.R."/>
            <person name="Adams B.J."/>
            <person name="Graves M.V."/>
            <person name="Van Etten J.L."/>
        </authorList>
    </citation>
    <scope>NUCLEOTIDE SEQUENCE [LARGE SCALE GENOMIC DNA]</scope>
</reference>
<keyword evidence="1" id="KW-0812">Transmembrane</keyword>
<reference evidence="2 3" key="5">
    <citation type="journal article" date="1997" name="Virology">
        <title>Analysis of 74 kb of DNA located at the right end of the 330-kb chlorella virus PBCV-1 genome.</title>
        <authorList>
            <person name="Li Y."/>
            <person name="Lu Z."/>
            <person name="Sun L."/>
            <person name="Ropp S."/>
            <person name="Kutish G.F."/>
            <person name="Rock D.L."/>
            <person name="Van Etten J.L."/>
        </authorList>
    </citation>
    <scope>NUCLEOTIDE SEQUENCE [LARGE SCALE GENOMIC DNA]</scope>
</reference>
<dbReference type="OrthoDB" id="37695at10239"/>
<evidence type="ECO:0000256" key="1">
    <source>
        <dbReference type="SAM" id="Phobius"/>
    </source>
</evidence>
<proteinExistence type="predicted"/>
<dbReference type="KEGG" id="vg:10971100"/>
<accession>F8TU21</accession>
<reference evidence="2 3" key="2">
    <citation type="journal article" date="1995" name="Virology">
        <title>Analysis of 43 kb of the Chlorella virus PBCV-1 330-kb genome: map positions 45 to 88.</title>
        <authorList>
            <person name="Li Y."/>
            <person name="Lu Z."/>
            <person name="Burbank D.E."/>
            <person name="Kutish G.F."/>
            <person name="Rock D.L."/>
            <person name="Van Etten J.L."/>
        </authorList>
    </citation>
    <scope>NUCLEOTIDE SEQUENCE [LARGE SCALE GENOMIC DNA]</scope>
</reference>
<organism evidence="2 3">
    <name type="scientific">Paramecium bursaria Chlorella virus 1</name>
    <name type="common">PBCV-1</name>
    <dbReference type="NCBI Taxonomy" id="10506"/>
    <lineage>
        <taxon>Viruses</taxon>
        <taxon>Varidnaviria</taxon>
        <taxon>Bamfordvirae</taxon>
        <taxon>Nucleocytoviricota</taxon>
        <taxon>Megaviricetes</taxon>
        <taxon>Algavirales</taxon>
        <taxon>Phycodnaviridae</taxon>
        <taxon>Chlorovirus</taxon>
        <taxon>Chlorovirus vanettense</taxon>
    </lineage>
</organism>
<protein>
    <submittedName>
        <fullName evidence="2">Uncharacterized protein</fullName>
    </submittedName>
</protein>
<evidence type="ECO:0000313" key="2">
    <source>
        <dbReference type="EMBL" id="AEI70082.1"/>
    </source>
</evidence>
<gene>
    <name evidence="2" type="primary">a329cR</name>
</gene>
<sequence>MYMEYKLILLFICAAILVALATGHTKVAMGLASFTIVAVILFYAMILFALWNWSHRSNPNQ</sequence>
<dbReference type="Proteomes" id="UP000000862">
    <property type="component" value="Segment"/>
</dbReference>
<reference evidence="2 3" key="3">
    <citation type="journal article" date="1996" name="Virology">
        <title>Analysis of 94 kb of the chlorella virus PBCV-1 330-kb genome: map positions 88 to 182.</title>
        <authorList>
            <person name="Lu Z."/>
            <person name="Li Y."/>
            <person name="Que Q."/>
            <person name="Kutish G.F."/>
            <person name="Rock D.L."/>
            <person name="Van Etten J.L."/>
        </authorList>
    </citation>
    <scope>NUCLEOTIDE SEQUENCE [LARGE SCALE GENOMIC DNA]</scope>
</reference>
<name>F8TU21_PBCV1</name>
<feature type="transmembrane region" description="Helical" evidence="1">
    <location>
        <begin position="31"/>
        <end position="51"/>
    </location>
</feature>
<organismHost>
    <name type="scientific">Chlorella</name>
    <dbReference type="NCBI Taxonomy" id="3071"/>
</organismHost>
<reference evidence="2 3" key="8">
    <citation type="journal article" date="2010" name="J. Virol.">
        <title>Microarray analysis of Paramecium bursaria chlorella virus 1 transcription.</title>
        <authorList>
            <person name="Yanai-Balser G.M."/>
            <person name="Duncan G.A."/>
            <person name="Eudy J.D."/>
            <person name="Wang D."/>
            <person name="Li X."/>
            <person name="Agarkova I.V."/>
            <person name="Dunigan D.D."/>
            <person name="Van Etten J.L."/>
        </authorList>
    </citation>
    <scope>NUCLEOTIDE SEQUENCE [LARGE SCALE GENOMIC DNA]</scope>
</reference>
<dbReference type="EMBL" id="JF411744">
    <property type="protein sequence ID" value="AEI70082.1"/>
    <property type="molecule type" value="Genomic_DNA"/>
</dbReference>
<evidence type="ECO:0000313" key="3">
    <source>
        <dbReference type="Proteomes" id="UP000000862"/>
    </source>
</evidence>
<reference evidence="2 3" key="6">
    <citation type="journal article" date="1999" name="Virology">
        <title>Chlorella virus PBCV-1 encodes a functional homospermidine synthase.</title>
        <authorList>
            <person name="Kaiser A."/>
            <person name="Vollmert M."/>
            <person name="Tholl D."/>
            <person name="Graves M.V."/>
            <person name="Gurnon J.R."/>
            <person name="Xing W."/>
            <person name="Lisec A.D."/>
            <person name="Nickerson K.W."/>
            <person name="Van Etten J.L."/>
        </authorList>
    </citation>
    <scope>NUCLEOTIDE SEQUENCE [LARGE SCALE GENOMIC DNA]</scope>
</reference>
<reference evidence="2 3" key="4">
    <citation type="journal article" date="1996" name="Virology">
        <title>Analysis of 76 kb of the chlorella virus PBCV-1 330-kb genome: map positions 182 to 258.</title>
        <authorList>
            <person name="Kutish G.F."/>
            <person name="Li Y."/>
            <person name="Lu Z."/>
            <person name="Furuta M."/>
            <person name="Rock D.L."/>
            <person name="Van Etten J.L."/>
        </authorList>
    </citation>
    <scope>NUCLEOTIDE SEQUENCE [LARGE SCALE GENOMIC DNA]</scope>
</reference>